<reference evidence="4" key="1">
    <citation type="submission" date="2016-10" db="EMBL/GenBank/DDBJ databases">
        <authorList>
            <person name="Varghese N."/>
            <person name="Submissions S."/>
        </authorList>
    </citation>
    <scope>NUCLEOTIDE SEQUENCE [LARGE SCALE GENOMIC DNA]</scope>
    <source>
        <strain evidence="4">DSM 45460</strain>
    </source>
</reference>
<dbReference type="RefSeq" id="WP_143012963.1">
    <property type="nucleotide sequence ID" value="NZ_FNFM01000001.1"/>
</dbReference>
<accession>A0A1G8VKG2</accession>
<proteinExistence type="predicted"/>
<dbReference type="OrthoDB" id="6230307at2"/>
<sequence>MVDSDRRHVKLPRIGLVRSCESTRELARYVVGVGMGELRRQPDYETRWRGTRLLVADRFCPSSKTCNDRGAVKAKLGLAERTFTRDARGHVAYGDLNAAGNLAGLASSHSWWATEN</sequence>
<dbReference type="GO" id="GO:0003677">
    <property type="term" value="F:DNA binding"/>
    <property type="evidence" value="ECO:0007669"/>
    <property type="project" value="UniProtKB-KW"/>
</dbReference>
<dbReference type="Pfam" id="PF07282">
    <property type="entry name" value="Cas12f1-like_TNB"/>
    <property type="match status" value="1"/>
</dbReference>
<evidence type="ECO:0000256" key="1">
    <source>
        <dbReference type="ARBA" id="ARBA00023125"/>
    </source>
</evidence>
<keyword evidence="1 3" id="KW-0238">DNA-binding</keyword>
<dbReference type="InterPro" id="IPR010095">
    <property type="entry name" value="Cas12f1-like_TNB"/>
</dbReference>
<dbReference type="AlphaFoldDB" id="A0A1G8VKG2"/>
<dbReference type="EMBL" id="FNFM01000001">
    <property type="protein sequence ID" value="SDJ66522.1"/>
    <property type="molecule type" value="Genomic_DNA"/>
</dbReference>
<evidence type="ECO:0000259" key="2">
    <source>
        <dbReference type="Pfam" id="PF07282"/>
    </source>
</evidence>
<protein>
    <submittedName>
        <fullName evidence="3">Putative transposase DNA-binding domain-containing protein</fullName>
    </submittedName>
</protein>
<gene>
    <name evidence="3" type="ORF">SAMN04487820_101147</name>
</gene>
<name>A0A1G8VKG2_ACTMZ</name>
<evidence type="ECO:0000313" key="4">
    <source>
        <dbReference type="Proteomes" id="UP000199213"/>
    </source>
</evidence>
<keyword evidence="4" id="KW-1185">Reference proteome</keyword>
<dbReference type="Proteomes" id="UP000199213">
    <property type="component" value="Unassembled WGS sequence"/>
</dbReference>
<evidence type="ECO:0000313" key="3">
    <source>
        <dbReference type="EMBL" id="SDJ66522.1"/>
    </source>
</evidence>
<feature type="domain" description="Cas12f1-like TNB" evidence="2">
    <location>
        <begin position="36"/>
        <end position="102"/>
    </location>
</feature>
<organism evidence="3 4">
    <name type="scientific">Actinopolyspora mzabensis</name>
    <dbReference type="NCBI Taxonomy" id="995066"/>
    <lineage>
        <taxon>Bacteria</taxon>
        <taxon>Bacillati</taxon>
        <taxon>Actinomycetota</taxon>
        <taxon>Actinomycetes</taxon>
        <taxon>Actinopolysporales</taxon>
        <taxon>Actinopolysporaceae</taxon>
        <taxon>Actinopolyspora</taxon>
    </lineage>
</organism>